<comment type="caution">
    <text evidence="2">The sequence shown here is derived from an EMBL/GenBank/DDBJ whole genome shotgun (WGS) entry which is preliminary data.</text>
</comment>
<feature type="region of interest" description="Disordered" evidence="1">
    <location>
        <begin position="65"/>
        <end position="85"/>
    </location>
</feature>
<evidence type="ECO:0000313" key="3">
    <source>
        <dbReference type="Proteomes" id="UP000499080"/>
    </source>
</evidence>
<dbReference type="AlphaFoldDB" id="A0A4Y2FIA3"/>
<keyword evidence="3" id="KW-1185">Reference proteome</keyword>
<proteinExistence type="predicted"/>
<dbReference type="EMBL" id="BGPR01000923">
    <property type="protein sequence ID" value="GBM40258.1"/>
    <property type="molecule type" value="Genomic_DNA"/>
</dbReference>
<sequence length="97" mass="10702">MLVGRISPRWSSTGLTPFLGRPCQCGYFCTTPAGGRLAPTYDLSCNRPNTRRIFGGIGFRTWNTPALNPDLTTRPPRPPDPKGENLATDCKNLMTYV</sequence>
<dbReference type="Proteomes" id="UP000499080">
    <property type="component" value="Unassembled WGS sequence"/>
</dbReference>
<gene>
    <name evidence="2" type="ORF">AVEN_201152_1</name>
</gene>
<organism evidence="2 3">
    <name type="scientific">Araneus ventricosus</name>
    <name type="common">Orbweaver spider</name>
    <name type="synonym">Epeira ventricosa</name>
    <dbReference type="NCBI Taxonomy" id="182803"/>
    <lineage>
        <taxon>Eukaryota</taxon>
        <taxon>Metazoa</taxon>
        <taxon>Ecdysozoa</taxon>
        <taxon>Arthropoda</taxon>
        <taxon>Chelicerata</taxon>
        <taxon>Arachnida</taxon>
        <taxon>Araneae</taxon>
        <taxon>Araneomorphae</taxon>
        <taxon>Entelegynae</taxon>
        <taxon>Araneoidea</taxon>
        <taxon>Araneidae</taxon>
        <taxon>Araneus</taxon>
    </lineage>
</organism>
<reference evidence="2 3" key="1">
    <citation type="journal article" date="2019" name="Sci. Rep.">
        <title>Orb-weaving spider Araneus ventricosus genome elucidates the spidroin gene catalogue.</title>
        <authorList>
            <person name="Kono N."/>
            <person name="Nakamura H."/>
            <person name="Ohtoshi R."/>
            <person name="Moran D.A.P."/>
            <person name="Shinohara A."/>
            <person name="Yoshida Y."/>
            <person name="Fujiwara M."/>
            <person name="Mori M."/>
            <person name="Tomita M."/>
            <person name="Arakawa K."/>
        </authorList>
    </citation>
    <scope>NUCLEOTIDE SEQUENCE [LARGE SCALE GENOMIC DNA]</scope>
</reference>
<name>A0A4Y2FIA3_ARAVE</name>
<evidence type="ECO:0000256" key="1">
    <source>
        <dbReference type="SAM" id="MobiDB-lite"/>
    </source>
</evidence>
<accession>A0A4Y2FIA3</accession>
<evidence type="ECO:0000313" key="2">
    <source>
        <dbReference type="EMBL" id="GBM40258.1"/>
    </source>
</evidence>
<protein>
    <submittedName>
        <fullName evidence="2">Uncharacterized protein</fullName>
    </submittedName>
</protein>